<feature type="compositionally biased region" description="Basic and acidic residues" evidence="1">
    <location>
        <begin position="536"/>
        <end position="576"/>
    </location>
</feature>
<dbReference type="AlphaFoldDB" id="A0A1E1WQ22"/>
<proteinExistence type="predicted"/>
<accession>A0A1E1WQ22</accession>
<feature type="domain" description="Daxx histone-binding" evidence="2">
    <location>
        <begin position="29"/>
        <end position="109"/>
    </location>
</feature>
<feature type="region of interest" description="Disordered" evidence="1">
    <location>
        <begin position="101"/>
        <end position="331"/>
    </location>
</feature>
<dbReference type="InterPro" id="IPR046378">
    <property type="entry name" value="DAXX_histone-bd"/>
</dbReference>
<evidence type="ECO:0000259" key="2">
    <source>
        <dbReference type="Pfam" id="PF20920"/>
    </source>
</evidence>
<dbReference type="GO" id="GO:0042393">
    <property type="term" value="F:histone binding"/>
    <property type="evidence" value="ECO:0007669"/>
    <property type="project" value="InterPro"/>
</dbReference>
<dbReference type="OrthoDB" id="7492809at2759"/>
<feature type="compositionally biased region" description="Low complexity" evidence="1">
    <location>
        <begin position="276"/>
        <end position="298"/>
    </location>
</feature>
<organism evidence="3">
    <name type="scientific">Pectinophora gossypiella</name>
    <name type="common">Cotton pink bollworm</name>
    <name type="synonym">Depressaria gossypiella</name>
    <dbReference type="NCBI Taxonomy" id="13191"/>
    <lineage>
        <taxon>Eukaryota</taxon>
        <taxon>Metazoa</taxon>
        <taxon>Ecdysozoa</taxon>
        <taxon>Arthropoda</taxon>
        <taxon>Hexapoda</taxon>
        <taxon>Insecta</taxon>
        <taxon>Pterygota</taxon>
        <taxon>Neoptera</taxon>
        <taxon>Endopterygota</taxon>
        <taxon>Lepidoptera</taxon>
        <taxon>Glossata</taxon>
        <taxon>Ditrysia</taxon>
        <taxon>Gelechioidea</taxon>
        <taxon>Gelechiidae</taxon>
        <taxon>Apatetrinae</taxon>
        <taxon>Pectinophora</taxon>
    </lineage>
</organism>
<dbReference type="InterPro" id="IPR046426">
    <property type="entry name" value="DAXX_histone-bd_sf"/>
</dbReference>
<feature type="non-terminal residue" evidence="3">
    <location>
        <position position="1"/>
    </location>
</feature>
<dbReference type="Gene3D" id="1.20.58.2170">
    <property type="match status" value="1"/>
</dbReference>
<feature type="compositionally biased region" description="Low complexity" evidence="1">
    <location>
        <begin position="310"/>
        <end position="319"/>
    </location>
</feature>
<gene>
    <name evidence="3" type="ORF">g.5068</name>
</gene>
<feature type="compositionally biased region" description="Basic and acidic residues" evidence="1">
    <location>
        <begin position="101"/>
        <end position="110"/>
    </location>
</feature>
<dbReference type="Pfam" id="PF20920">
    <property type="entry name" value="DAXX_hist_bd"/>
    <property type="match status" value="1"/>
</dbReference>
<feature type="compositionally biased region" description="Basic and acidic residues" evidence="1">
    <location>
        <begin position="243"/>
        <end position="253"/>
    </location>
</feature>
<feature type="region of interest" description="Disordered" evidence="1">
    <location>
        <begin position="487"/>
        <end position="636"/>
    </location>
</feature>
<sequence>EKWVNKKVPIGKPLPFPDFHDVLRCVRDANEEDNLRWNDADVMEEARDLFTRCGKKLQRRRQENEWRLAASRISLEVDPAENSDDLKRKLENNKQLADKKETDVLNKFADKQNQLKLEPEEIGDKEAEDSPVETEEENDEEGVVEESFPLENKEKRKDRLRRLIQEKSKRSAEEKENKPKEDSNSKDGSEKVSVNEDSSEKQTDGPDNEAGSTQMEVELSIENENKECKEDDKDAEGTNDEELTSKQETHSISDDSNIDSDVDELHLLQKLHSDEFNSSTSHSSDSDSPIDISDTLSSGDNREKPGSDVISIENSSYSESETKDDDNSVKNSCDILQKNRLSGEIEYSSAGVQLNKVNNAKQYDNETCESILLASSDDSEDKNCEVADGCVNLKDDAISIGDTVIQKSNKENNELTEDGVPETESEKLKAININLAETLTKCAESDSVENVNSMNEVEQQKESSEKLKLADNTEVETCSLSKEVIENDSQMASHTDAPDLGVELKSSETNDVATSRDSDVNDNEVTNIENPNNGENLDKEMQDVSSAEKETCKNVTIDENKNDASQHGSDVIHEIDNVSPVTEELQTEQKEAKLAEEDSNVKDSSNSNNTDETKSLETMIEELKSDLAGNAFDNTT</sequence>
<feature type="compositionally biased region" description="Basic and acidic residues" evidence="1">
    <location>
        <begin position="611"/>
        <end position="625"/>
    </location>
</feature>
<evidence type="ECO:0000256" key="1">
    <source>
        <dbReference type="SAM" id="MobiDB-lite"/>
    </source>
</evidence>
<dbReference type="EMBL" id="GDQN01002047">
    <property type="protein sequence ID" value="JAT89007.1"/>
    <property type="molecule type" value="Transcribed_RNA"/>
</dbReference>
<name>A0A1E1WQ22_PECGO</name>
<feature type="compositionally biased region" description="Acidic residues" evidence="1">
    <location>
        <begin position="126"/>
        <end position="144"/>
    </location>
</feature>
<feature type="compositionally biased region" description="Basic and acidic residues" evidence="1">
    <location>
        <begin position="223"/>
        <end position="236"/>
    </location>
</feature>
<feature type="compositionally biased region" description="Basic and acidic residues" evidence="1">
    <location>
        <begin position="151"/>
        <end position="204"/>
    </location>
</feature>
<feature type="compositionally biased region" description="Basic and acidic residues" evidence="1">
    <location>
        <begin position="263"/>
        <end position="275"/>
    </location>
</feature>
<evidence type="ECO:0000313" key="3">
    <source>
        <dbReference type="EMBL" id="JAT89007.1"/>
    </source>
</evidence>
<feature type="compositionally biased region" description="Basic and acidic residues" evidence="1">
    <location>
        <begin position="587"/>
        <end position="601"/>
    </location>
</feature>
<reference evidence="3" key="1">
    <citation type="submission" date="2015-09" db="EMBL/GenBank/DDBJ databases">
        <title>De novo assembly of Pectinophora gossypiella (Pink Bollworm) gut transcriptome.</title>
        <authorList>
            <person name="Tassone E.E."/>
        </authorList>
    </citation>
    <scope>NUCLEOTIDE SEQUENCE</scope>
</reference>
<protein>
    <recommendedName>
        <fullName evidence="2">Daxx histone-binding domain-containing protein</fullName>
    </recommendedName>
</protein>
<feature type="compositionally biased region" description="Polar residues" evidence="1">
    <location>
        <begin position="523"/>
        <end position="535"/>
    </location>
</feature>